<dbReference type="OrthoDB" id="9796110at2"/>
<dbReference type="CDD" id="cd07043">
    <property type="entry name" value="STAS_anti-anti-sigma_factors"/>
    <property type="match status" value="1"/>
</dbReference>
<dbReference type="PANTHER" id="PTHR33495">
    <property type="entry name" value="ANTI-SIGMA FACTOR ANTAGONIST TM_1081-RELATED-RELATED"/>
    <property type="match status" value="1"/>
</dbReference>
<dbReference type="NCBIfam" id="TIGR00377">
    <property type="entry name" value="ant_ant_sig"/>
    <property type="match status" value="1"/>
</dbReference>
<dbReference type="Gene3D" id="3.30.750.24">
    <property type="entry name" value="STAS domain"/>
    <property type="match status" value="1"/>
</dbReference>
<dbReference type="InterPro" id="IPR003658">
    <property type="entry name" value="Anti-sigma_ant"/>
</dbReference>
<evidence type="ECO:0000259" key="3">
    <source>
        <dbReference type="PROSITE" id="PS50801"/>
    </source>
</evidence>
<dbReference type="InterPro" id="IPR002645">
    <property type="entry name" value="STAS_dom"/>
</dbReference>
<evidence type="ECO:0000313" key="4">
    <source>
        <dbReference type="EMBL" id="SHE31883.1"/>
    </source>
</evidence>
<accession>A0A1M4SI21</accession>
<evidence type="ECO:0000313" key="5">
    <source>
        <dbReference type="Proteomes" id="UP000184164"/>
    </source>
</evidence>
<dbReference type="InterPro" id="IPR036513">
    <property type="entry name" value="STAS_dom_sf"/>
</dbReference>
<feature type="domain" description="STAS" evidence="3">
    <location>
        <begin position="21"/>
        <end position="111"/>
    </location>
</feature>
<dbReference type="RefSeq" id="WP_072997853.1">
    <property type="nucleotide sequence ID" value="NZ_FQUM01000001.1"/>
</dbReference>
<comment type="similarity">
    <text evidence="1 2">Belongs to the anti-sigma-factor antagonist family.</text>
</comment>
<dbReference type="Proteomes" id="UP000184164">
    <property type="component" value="Unassembled WGS sequence"/>
</dbReference>
<proteinExistence type="inferred from homology"/>
<dbReference type="InterPro" id="IPR058548">
    <property type="entry name" value="MlaB-like_STAS"/>
</dbReference>
<evidence type="ECO:0000256" key="2">
    <source>
        <dbReference type="RuleBase" id="RU003749"/>
    </source>
</evidence>
<name>A0A1M4SI21_9BACT</name>
<dbReference type="PROSITE" id="PS50801">
    <property type="entry name" value="STAS"/>
    <property type="match status" value="1"/>
</dbReference>
<dbReference type="STRING" id="1484053.SAMN05444274_10137"/>
<dbReference type="Pfam" id="PF13466">
    <property type="entry name" value="STAS_2"/>
    <property type="match status" value="1"/>
</dbReference>
<gene>
    <name evidence="4" type="ORF">SAMN05444274_10137</name>
</gene>
<dbReference type="GO" id="GO:0043856">
    <property type="term" value="F:anti-sigma factor antagonist activity"/>
    <property type="evidence" value="ECO:0007669"/>
    <property type="project" value="InterPro"/>
</dbReference>
<organism evidence="4 5">
    <name type="scientific">Mariniphaga anaerophila</name>
    <dbReference type="NCBI Taxonomy" id="1484053"/>
    <lineage>
        <taxon>Bacteria</taxon>
        <taxon>Pseudomonadati</taxon>
        <taxon>Bacteroidota</taxon>
        <taxon>Bacteroidia</taxon>
        <taxon>Marinilabiliales</taxon>
        <taxon>Prolixibacteraceae</taxon>
        <taxon>Mariniphaga</taxon>
    </lineage>
</organism>
<reference evidence="4 5" key="1">
    <citation type="submission" date="2016-11" db="EMBL/GenBank/DDBJ databases">
        <authorList>
            <person name="Jaros S."/>
            <person name="Januszkiewicz K."/>
            <person name="Wedrychowicz H."/>
        </authorList>
    </citation>
    <scope>NUCLEOTIDE SEQUENCE [LARGE SCALE GENOMIC DNA]</scope>
    <source>
        <strain evidence="4 5">DSM 26910</strain>
    </source>
</reference>
<evidence type="ECO:0000256" key="1">
    <source>
        <dbReference type="ARBA" id="ARBA00009013"/>
    </source>
</evidence>
<protein>
    <recommendedName>
        <fullName evidence="2">Anti-sigma factor antagonist</fullName>
    </recommendedName>
</protein>
<keyword evidence="5" id="KW-1185">Reference proteome</keyword>
<dbReference type="SUPFAM" id="SSF52091">
    <property type="entry name" value="SpoIIaa-like"/>
    <property type="match status" value="1"/>
</dbReference>
<sequence length="117" mass="12879">MSTEILNKEGFTLIKVNAERLDTNTAPGLKSELVVLSSNGVKNIVLDLSQCKYCDSSGLRSVLVGNRLCEDAIGTFVLCGLNPDVEYLLKISMLHTVLLITKTAEEAEELMKKKMEM</sequence>
<dbReference type="AlphaFoldDB" id="A0A1M4SI21"/>
<dbReference type="EMBL" id="FQUM01000001">
    <property type="protein sequence ID" value="SHE31883.1"/>
    <property type="molecule type" value="Genomic_DNA"/>
</dbReference>